<comment type="function">
    <text evidence="7">Specifically dimethylates two adjacent adenosines (A1518 and A1519) in the loop of a conserved hairpin near the 3'-end of 16S rRNA in the 30S particle. May play a critical role in biogenesis of 30S subunits.</text>
</comment>
<feature type="binding site" evidence="7 8">
    <location>
        <position position="133"/>
    </location>
    <ligand>
        <name>S-adenosyl-L-methionine</name>
        <dbReference type="ChEBI" id="CHEBI:59789"/>
    </ligand>
</feature>
<dbReference type="InterPro" id="IPR023165">
    <property type="entry name" value="rRNA_Ade_diMease-like_C"/>
</dbReference>
<dbReference type="InterPro" id="IPR020598">
    <property type="entry name" value="rRNA_Ade_methylase_Trfase_N"/>
</dbReference>
<evidence type="ECO:0000256" key="1">
    <source>
        <dbReference type="ARBA" id="ARBA00022490"/>
    </source>
</evidence>
<evidence type="ECO:0000256" key="6">
    <source>
        <dbReference type="ARBA" id="ARBA00022884"/>
    </source>
</evidence>
<dbReference type="EMBL" id="CP139781">
    <property type="protein sequence ID" value="WRQ88351.1"/>
    <property type="molecule type" value="Genomic_DNA"/>
</dbReference>
<dbReference type="Gene3D" id="3.40.50.150">
    <property type="entry name" value="Vaccinia Virus protein VP39"/>
    <property type="match status" value="1"/>
</dbReference>
<dbReference type="InterPro" id="IPR029063">
    <property type="entry name" value="SAM-dependent_MTases_sf"/>
</dbReference>
<dbReference type="Gene3D" id="1.10.8.100">
    <property type="entry name" value="Ribosomal RNA adenine dimethylase-like, domain 2"/>
    <property type="match status" value="1"/>
</dbReference>
<evidence type="ECO:0000256" key="4">
    <source>
        <dbReference type="ARBA" id="ARBA00022679"/>
    </source>
</evidence>
<feature type="binding site" evidence="7 8">
    <location>
        <position position="84"/>
    </location>
    <ligand>
        <name>S-adenosyl-L-methionine</name>
        <dbReference type="ChEBI" id="CHEBI:59789"/>
    </ligand>
</feature>
<evidence type="ECO:0000256" key="8">
    <source>
        <dbReference type="PROSITE-ProRule" id="PRU01026"/>
    </source>
</evidence>
<keyword evidence="5 7" id="KW-0949">S-adenosyl-L-methionine</keyword>
<evidence type="ECO:0000313" key="11">
    <source>
        <dbReference type="Proteomes" id="UP000738431"/>
    </source>
</evidence>
<feature type="domain" description="Ribosomal RNA adenine methylase transferase N-terminal" evidence="9">
    <location>
        <begin position="64"/>
        <end position="240"/>
    </location>
</feature>
<evidence type="ECO:0000313" key="10">
    <source>
        <dbReference type="EMBL" id="WRQ88351.1"/>
    </source>
</evidence>
<dbReference type="SMART" id="SM00650">
    <property type="entry name" value="rADc"/>
    <property type="match status" value="1"/>
</dbReference>
<dbReference type="PROSITE" id="PS51689">
    <property type="entry name" value="SAM_RNA_A_N6_MT"/>
    <property type="match status" value="1"/>
</dbReference>
<dbReference type="InterPro" id="IPR011530">
    <property type="entry name" value="rRNA_adenine_dimethylase"/>
</dbReference>
<reference evidence="10 11" key="2">
    <citation type="submission" date="2023-12" db="EMBL/GenBank/DDBJ databases">
        <title>Description of an unclassified Opitutus bacterium of Verrucomicrobiota.</title>
        <authorList>
            <person name="Zhang D.-F."/>
        </authorList>
    </citation>
    <scope>NUCLEOTIDE SEQUENCE [LARGE SCALE GENOMIC DNA]</scope>
    <source>
        <strain evidence="10 11">WL0086</strain>
    </source>
</reference>
<keyword evidence="6 7" id="KW-0694">RNA-binding</keyword>
<keyword evidence="11" id="KW-1185">Reference proteome</keyword>
<comment type="subcellular location">
    <subcellularLocation>
        <location evidence="7">Cytoplasm</location>
    </subcellularLocation>
</comment>
<comment type="similarity">
    <text evidence="7">Belongs to the class I-like SAM-binding methyltransferase superfamily. rRNA adenine N(6)-methyltransferase family. RsmA subfamily.</text>
</comment>
<keyword evidence="3 7" id="KW-0489">Methyltransferase</keyword>
<keyword evidence="4 7" id="KW-0808">Transferase</keyword>
<proteinExistence type="inferred from homology"/>
<sequence>MILQKMPRSSRCTGLQWKLPAPRYLPESRNVMALTPSTTRDLLTRLGHHPKRALGQNFLVDANIVRKSVSMAEVGPSDHVVEVGPGLGTLTSELLASGAKVWAIERDARLAAHLRDELVAPAAAGRFDLLEGDAMEHPRAGLPVEQAEAGFKIVANLPYAISTPWMEAVLHAPLPQHMVLMLQLEAAQRYMAKPGTKQFGAISIFLQAAFDIAPGHKVPTNCFHPRPDVESYLLNLVRKPTPFIFADPVRQLIRACFQQRRKQIGALLRGKLPDDGKAWIESLGAWSMDARARPEAIPVAAWQTLAAA</sequence>
<gene>
    <name evidence="7 10" type="primary">rsmA</name>
    <name evidence="7" type="synonym">ksgA</name>
    <name evidence="10" type="ORF">K1X11_002970</name>
</gene>
<dbReference type="Pfam" id="PF00398">
    <property type="entry name" value="RrnaAD"/>
    <property type="match status" value="1"/>
</dbReference>
<protein>
    <recommendedName>
        <fullName evidence="7">Ribosomal RNA small subunit methyltransferase A</fullName>
        <ecNumber evidence="7">2.1.1.182</ecNumber>
    </recommendedName>
    <alternativeName>
        <fullName evidence="7">16S rRNA (adenine(1518)-N(6)/adenine(1519)-N(6))-dimethyltransferase</fullName>
    </alternativeName>
    <alternativeName>
        <fullName evidence="7">16S rRNA dimethyladenosine transferase</fullName>
    </alternativeName>
    <alternativeName>
        <fullName evidence="7">16S rRNA dimethylase</fullName>
    </alternativeName>
    <alternativeName>
        <fullName evidence="7">S-adenosylmethionine-6-N', N'-adenosyl(rRNA) dimethyltransferase</fullName>
    </alternativeName>
</protein>
<keyword evidence="2 7" id="KW-0698">rRNA processing</keyword>
<dbReference type="NCBIfam" id="TIGR00755">
    <property type="entry name" value="ksgA"/>
    <property type="match status" value="1"/>
</dbReference>
<dbReference type="SUPFAM" id="SSF53335">
    <property type="entry name" value="S-adenosyl-L-methionine-dependent methyltransferases"/>
    <property type="match status" value="1"/>
</dbReference>
<dbReference type="PANTHER" id="PTHR11727:SF7">
    <property type="entry name" value="DIMETHYLADENOSINE TRANSFERASE-RELATED"/>
    <property type="match status" value="1"/>
</dbReference>
<evidence type="ECO:0000259" key="9">
    <source>
        <dbReference type="SMART" id="SM00650"/>
    </source>
</evidence>
<dbReference type="Proteomes" id="UP000738431">
    <property type="component" value="Chromosome"/>
</dbReference>
<feature type="binding site" evidence="7 8">
    <location>
        <position position="57"/>
    </location>
    <ligand>
        <name>S-adenosyl-L-methionine</name>
        <dbReference type="ChEBI" id="CHEBI:59789"/>
    </ligand>
</feature>
<evidence type="ECO:0000256" key="5">
    <source>
        <dbReference type="ARBA" id="ARBA00022691"/>
    </source>
</evidence>
<dbReference type="RefSeq" id="WP_324726072.1">
    <property type="nucleotide sequence ID" value="NZ_CP139781.1"/>
</dbReference>
<dbReference type="HAMAP" id="MF_00607">
    <property type="entry name" value="16SrRNA_methyltr_A"/>
    <property type="match status" value="1"/>
</dbReference>
<evidence type="ECO:0000256" key="3">
    <source>
        <dbReference type="ARBA" id="ARBA00022603"/>
    </source>
</evidence>
<dbReference type="GO" id="GO:0052908">
    <property type="term" value="F:16S rRNA (adenine(1518)-N(6)/adenine(1519)-N(6))-dimethyltransferase activity"/>
    <property type="evidence" value="ECO:0007669"/>
    <property type="project" value="UniProtKB-EC"/>
</dbReference>
<dbReference type="PROSITE" id="PS01131">
    <property type="entry name" value="RRNA_A_DIMETH"/>
    <property type="match status" value="1"/>
</dbReference>
<accession>A0ABZ1CA44</accession>
<name>A0ABZ1CA44_9BACT</name>
<comment type="catalytic activity">
    <reaction evidence="7">
        <text>adenosine(1518)/adenosine(1519) in 16S rRNA + 4 S-adenosyl-L-methionine = N(6)-dimethyladenosine(1518)/N(6)-dimethyladenosine(1519) in 16S rRNA + 4 S-adenosyl-L-homocysteine + 4 H(+)</text>
        <dbReference type="Rhea" id="RHEA:19609"/>
        <dbReference type="Rhea" id="RHEA-COMP:10232"/>
        <dbReference type="Rhea" id="RHEA-COMP:10233"/>
        <dbReference type="ChEBI" id="CHEBI:15378"/>
        <dbReference type="ChEBI" id="CHEBI:57856"/>
        <dbReference type="ChEBI" id="CHEBI:59789"/>
        <dbReference type="ChEBI" id="CHEBI:74411"/>
        <dbReference type="ChEBI" id="CHEBI:74493"/>
        <dbReference type="EC" id="2.1.1.182"/>
    </reaction>
</comment>
<dbReference type="EC" id="2.1.1.182" evidence="7"/>
<keyword evidence="1 7" id="KW-0963">Cytoplasm</keyword>
<feature type="binding site" evidence="7 8">
    <location>
        <position position="156"/>
    </location>
    <ligand>
        <name>S-adenosyl-L-methionine</name>
        <dbReference type="ChEBI" id="CHEBI:59789"/>
    </ligand>
</feature>
<evidence type="ECO:0000256" key="7">
    <source>
        <dbReference type="HAMAP-Rule" id="MF_00607"/>
    </source>
</evidence>
<dbReference type="InterPro" id="IPR001737">
    <property type="entry name" value="KsgA/Erm"/>
</dbReference>
<feature type="binding site" evidence="7 8">
    <location>
        <position position="105"/>
    </location>
    <ligand>
        <name>S-adenosyl-L-methionine</name>
        <dbReference type="ChEBI" id="CHEBI:59789"/>
    </ligand>
</feature>
<evidence type="ECO:0000256" key="2">
    <source>
        <dbReference type="ARBA" id="ARBA00022552"/>
    </source>
</evidence>
<reference evidence="10 11" key="1">
    <citation type="submission" date="2021-08" db="EMBL/GenBank/DDBJ databases">
        <authorList>
            <person name="Zhang D."/>
            <person name="Zhang A."/>
            <person name="Wang L."/>
        </authorList>
    </citation>
    <scope>NUCLEOTIDE SEQUENCE [LARGE SCALE GENOMIC DNA]</scope>
    <source>
        <strain evidence="10 11">WL0086</strain>
    </source>
</reference>
<dbReference type="InterPro" id="IPR020596">
    <property type="entry name" value="rRNA_Ade_Mease_Trfase_CS"/>
</dbReference>
<organism evidence="10 11">
    <name type="scientific">Actomonas aquatica</name>
    <dbReference type="NCBI Taxonomy" id="2866162"/>
    <lineage>
        <taxon>Bacteria</taxon>
        <taxon>Pseudomonadati</taxon>
        <taxon>Verrucomicrobiota</taxon>
        <taxon>Opitutia</taxon>
        <taxon>Opitutales</taxon>
        <taxon>Opitutaceae</taxon>
        <taxon>Actomonas</taxon>
    </lineage>
</organism>
<dbReference type="CDD" id="cd02440">
    <property type="entry name" value="AdoMet_MTases"/>
    <property type="match status" value="1"/>
</dbReference>
<dbReference type="PANTHER" id="PTHR11727">
    <property type="entry name" value="DIMETHYLADENOSINE TRANSFERASE"/>
    <property type="match status" value="1"/>
</dbReference>
<feature type="binding site" evidence="7 8">
    <location>
        <position position="59"/>
    </location>
    <ligand>
        <name>S-adenosyl-L-methionine</name>
        <dbReference type="ChEBI" id="CHEBI:59789"/>
    </ligand>
</feature>